<gene>
    <name evidence="2" type="ORF">RFULGI_LOCUS2046</name>
</gene>
<name>A0A9N8ZG03_9GLOM</name>
<comment type="caution">
    <text evidence="2">The sequence shown here is derived from an EMBL/GenBank/DDBJ whole genome shotgun (WGS) entry which is preliminary data.</text>
</comment>
<evidence type="ECO:0000313" key="3">
    <source>
        <dbReference type="Proteomes" id="UP000789396"/>
    </source>
</evidence>
<dbReference type="AlphaFoldDB" id="A0A9N8ZG03"/>
<dbReference type="Proteomes" id="UP000789396">
    <property type="component" value="Unassembled WGS sequence"/>
</dbReference>
<feature type="compositionally biased region" description="Gly residues" evidence="1">
    <location>
        <begin position="31"/>
        <end position="40"/>
    </location>
</feature>
<accession>A0A9N8ZG03</accession>
<feature type="region of interest" description="Disordered" evidence="1">
    <location>
        <begin position="1"/>
        <end position="48"/>
    </location>
</feature>
<protein>
    <submittedName>
        <fullName evidence="2">4873_t:CDS:1</fullName>
    </submittedName>
</protein>
<keyword evidence="3" id="KW-1185">Reference proteome</keyword>
<sequence>MVKDDAVRQRQAPVGSGRGPRSGNLKSSSRGRGGGGGSGRGKSTKKRQ</sequence>
<evidence type="ECO:0000256" key="1">
    <source>
        <dbReference type="SAM" id="MobiDB-lite"/>
    </source>
</evidence>
<feature type="compositionally biased region" description="Low complexity" evidence="1">
    <location>
        <begin position="21"/>
        <end position="30"/>
    </location>
</feature>
<evidence type="ECO:0000313" key="2">
    <source>
        <dbReference type="EMBL" id="CAG8492433.1"/>
    </source>
</evidence>
<reference evidence="2" key="1">
    <citation type="submission" date="2021-06" db="EMBL/GenBank/DDBJ databases">
        <authorList>
            <person name="Kallberg Y."/>
            <person name="Tangrot J."/>
            <person name="Rosling A."/>
        </authorList>
    </citation>
    <scope>NUCLEOTIDE SEQUENCE</scope>
    <source>
        <strain evidence="2">IN212</strain>
    </source>
</reference>
<proteinExistence type="predicted"/>
<organism evidence="2 3">
    <name type="scientific">Racocetra fulgida</name>
    <dbReference type="NCBI Taxonomy" id="60492"/>
    <lineage>
        <taxon>Eukaryota</taxon>
        <taxon>Fungi</taxon>
        <taxon>Fungi incertae sedis</taxon>
        <taxon>Mucoromycota</taxon>
        <taxon>Glomeromycotina</taxon>
        <taxon>Glomeromycetes</taxon>
        <taxon>Diversisporales</taxon>
        <taxon>Gigasporaceae</taxon>
        <taxon>Racocetra</taxon>
    </lineage>
</organism>
<dbReference type="EMBL" id="CAJVPZ010001438">
    <property type="protein sequence ID" value="CAG8492433.1"/>
    <property type="molecule type" value="Genomic_DNA"/>
</dbReference>